<feature type="region of interest" description="Disordered" evidence="1">
    <location>
        <begin position="452"/>
        <end position="483"/>
    </location>
</feature>
<gene>
    <name evidence="2" type="ORF">CYMTET_21873</name>
</gene>
<evidence type="ECO:0000313" key="2">
    <source>
        <dbReference type="EMBL" id="KAK3269705.1"/>
    </source>
</evidence>
<sequence>MPAQWEIIPPLPAPWGPVRAAVETSWKLVGRILNSVQTYSATLPAAPTPVVQAGPVDPVLALMQQQLAQQQASHEAAMAVLRQTIDAQQQQLIAAAAAAAVVAAPPVSPELRALILAFESAPLFVEEWPIECLDVLTAVLHVHATRLSDFLVASGTAHFGINPLVKLRPAAFPLMCHFCPQLSVDDPQTLEGPLRTPQLLRVFIFSVKAELTKWQAFAGMIDPARPTIDFALLGALTDSPSAKGGNIPAPIAGGNVGGTGVPAPAAGSPPVAPVTPTVPEKHRQSDADIEAAVKGLDVSPDAAQFSGRSLFTRLAPVRPVSGVHRGLDLRVRPRQSFAEDDSPAWEIGVDGRAHLRVNSKCKTLEEWEASFLDIALAAPSVEGGKVLLAFRTWFCLRADQFGFKVMLEFYDFLMHLVSEEKSSMEMAKVVLVWQDFQLRKMAAGTDLFTPSGISKKGADERPSKVPKVAKDPSVVRPSPRPKSKNKHCFNFNKANGCSFAGCKHPHVCATCGEARSAVVCTKAKA</sequence>
<protein>
    <submittedName>
        <fullName evidence="2">Uncharacterized protein</fullName>
    </submittedName>
</protein>
<evidence type="ECO:0000256" key="1">
    <source>
        <dbReference type="SAM" id="MobiDB-lite"/>
    </source>
</evidence>
<organism evidence="2 3">
    <name type="scientific">Cymbomonas tetramitiformis</name>
    <dbReference type="NCBI Taxonomy" id="36881"/>
    <lineage>
        <taxon>Eukaryota</taxon>
        <taxon>Viridiplantae</taxon>
        <taxon>Chlorophyta</taxon>
        <taxon>Pyramimonadophyceae</taxon>
        <taxon>Pyramimonadales</taxon>
        <taxon>Pyramimonadaceae</taxon>
        <taxon>Cymbomonas</taxon>
    </lineage>
</organism>
<proteinExistence type="predicted"/>
<accession>A0AAE0L2V6</accession>
<comment type="caution">
    <text evidence="2">The sequence shown here is derived from an EMBL/GenBank/DDBJ whole genome shotgun (WGS) entry which is preliminary data.</text>
</comment>
<dbReference type="AlphaFoldDB" id="A0AAE0L2V6"/>
<dbReference type="EMBL" id="LGRX02010791">
    <property type="protein sequence ID" value="KAK3269705.1"/>
    <property type="molecule type" value="Genomic_DNA"/>
</dbReference>
<keyword evidence="3" id="KW-1185">Reference proteome</keyword>
<evidence type="ECO:0000313" key="3">
    <source>
        <dbReference type="Proteomes" id="UP001190700"/>
    </source>
</evidence>
<name>A0AAE0L2V6_9CHLO</name>
<dbReference type="Proteomes" id="UP001190700">
    <property type="component" value="Unassembled WGS sequence"/>
</dbReference>
<reference evidence="2 3" key="1">
    <citation type="journal article" date="2015" name="Genome Biol. Evol.">
        <title>Comparative Genomics of a Bacterivorous Green Alga Reveals Evolutionary Causalities and Consequences of Phago-Mixotrophic Mode of Nutrition.</title>
        <authorList>
            <person name="Burns J.A."/>
            <person name="Paasch A."/>
            <person name="Narechania A."/>
            <person name="Kim E."/>
        </authorList>
    </citation>
    <scope>NUCLEOTIDE SEQUENCE [LARGE SCALE GENOMIC DNA]</scope>
    <source>
        <strain evidence="2 3">PLY_AMNH</strain>
    </source>
</reference>